<dbReference type="InterPro" id="IPR000182">
    <property type="entry name" value="GNAT_dom"/>
</dbReference>
<proteinExistence type="predicted"/>
<dbReference type="Gene3D" id="3.40.630.30">
    <property type="match status" value="1"/>
</dbReference>
<dbReference type="Pfam" id="PF13508">
    <property type="entry name" value="Acetyltransf_7"/>
    <property type="match status" value="1"/>
</dbReference>
<dbReference type="InterPro" id="IPR016181">
    <property type="entry name" value="Acyl_CoA_acyltransferase"/>
</dbReference>
<evidence type="ECO:0000259" key="3">
    <source>
        <dbReference type="PROSITE" id="PS51186"/>
    </source>
</evidence>
<protein>
    <submittedName>
        <fullName evidence="4">GNAT family N-acetyltransferase</fullName>
    </submittedName>
</protein>
<organism evidence="4 5">
    <name type="scientific">Cohnella zeiphila</name>
    <dbReference type="NCBI Taxonomy" id="2761120"/>
    <lineage>
        <taxon>Bacteria</taxon>
        <taxon>Bacillati</taxon>
        <taxon>Bacillota</taxon>
        <taxon>Bacilli</taxon>
        <taxon>Bacillales</taxon>
        <taxon>Paenibacillaceae</taxon>
        <taxon>Cohnella</taxon>
    </lineage>
</organism>
<name>A0A7X0VWG6_9BACL</name>
<evidence type="ECO:0000313" key="4">
    <source>
        <dbReference type="EMBL" id="MBB6732382.1"/>
    </source>
</evidence>
<keyword evidence="2" id="KW-0012">Acyltransferase</keyword>
<sequence length="165" mass="18904">MIVTNAEKADLPRILELQYAAYRSEAELYKNDRIEPLTQTLADLAAEFERKTILKAVLDGEIVGSVRAEAEDGTCRIGKLFVRPDLQGQGIGKKLMEEIEWRFSACKRFELFTGSRSERNLAMYGKLGYRPFRTVRVNERFGMVYLEKRTEGGEGTRWASRSEAR</sequence>
<dbReference type="EMBL" id="JACJVO010000019">
    <property type="protein sequence ID" value="MBB6732382.1"/>
    <property type="molecule type" value="Genomic_DNA"/>
</dbReference>
<dbReference type="PROSITE" id="PS51186">
    <property type="entry name" value="GNAT"/>
    <property type="match status" value="1"/>
</dbReference>
<dbReference type="SUPFAM" id="SSF55729">
    <property type="entry name" value="Acyl-CoA N-acyltransferases (Nat)"/>
    <property type="match status" value="1"/>
</dbReference>
<comment type="caution">
    <text evidence="4">The sequence shown here is derived from an EMBL/GenBank/DDBJ whole genome shotgun (WGS) entry which is preliminary data.</text>
</comment>
<dbReference type="PANTHER" id="PTHR43877:SF2">
    <property type="entry name" value="AMINOALKYLPHOSPHONATE N-ACETYLTRANSFERASE-RELATED"/>
    <property type="match status" value="1"/>
</dbReference>
<dbReference type="AlphaFoldDB" id="A0A7X0VWG6"/>
<dbReference type="Proteomes" id="UP000564644">
    <property type="component" value="Unassembled WGS sequence"/>
</dbReference>
<dbReference type="RefSeq" id="WP_185130048.1">
    <property type="nucleotide sequence ID" value="NZ_JACJVO010000019.1"/>
</dbReference>
<dbReference type="GO" id="GO:0016747">
    <property type="term" value="F:acyltransferase activity, transferring groups other than amino-acyl groups"/>
    <property type="evidence" value="ECO:0007669"/>
    <property type="project" value="InterPro"/>
</dbReference>
<evidence type="ECO:0000256" key="1">
    <source>
        <dbReference type="ARBA" id="ARBA00022679"/>
    </source>
</evidence>
<dbReference type="PANTHER" id="PTHR43877">
    <property type="entry name" value="AMINOALKYLPHOSPHONATE N-ACETYLTRANSFERASE-RELATED-RELATED"/>
    <property type="match status" value="1"/>
</dbReference>
<feature type="domain" description="N-acetyltransferase" evidence="3">
    <location>
        <begin position="1"/>
        <end position="151"/>
    </location>
</feature>
<evidence type="ECO:0000256" key="2">
    <source>
        <dbReference type="ARBA" id="ARBA00023315"/>
    </source>
</evidence>
<dbReference type="CDD" id="cd04301">
    <property type="entry name" value="NAT_SF"/>
    <property type="match status" value="1"/>
</dbReference>
<gene>
    <name evidence="4" type="ORF">H7C18_15790</name>
</gene>
<dbReference type="InterPro" id="IPR050832">
    <property type="entry name" value="Bact_Acetyltransf"/>
</dbReference>
<keyword evidence="5" id="KW-1185">Reference proteome</keyword>
<reference evidence="4 5" key="1">
    <citation type="submission" date="2020-08" db="EMBL/GenBank/DDBJ databases">
        <title>Cohnella phylogeny.</title>
        <authorList>
            <person name="Dunlap C."/>
        </authorList>
    </citation>
    <scope>NUCLEOTIDE SEQUENCE [LARGE SCALE GENOMIC DNA]</scope>
    <source>
        <strain evidence="4 5">CBP 2801</strain>
    </source>
</reference>
<evidence type="ECO:0000313" key="5">
    <source>
        <dbReference type="Proteomes" id="UP000564644"/>
    </source>
</evidence>
<keyword evidence="1 4" id="KW-0808">Transferase</keyword>
<accession>A0A7X0VWG6</accession>